<dbReference type="EMBL" id="JAXIOK010000013">
    <property type="protein sequence ID" value="KAK4756277.1"/>
    <property type="molecule type" value="Genomic_DNA"/>
</dbReference>
<evidence type="ECO:0000256" key="2">
    <source>
        <dbReference type="ARBA" id="ARBA00023125"/>
    </source>
</evidence>
<evidence type="ECO:0000256" key="7">
    <source>
        <dbReference type="SAM" id="MobiDB-lite"/>
    </source>
</evidence>
<evidence type="ECO:0000256" key="4">
    <source>
        <dbReference type="ARBA" id="ARBA00023242"/>
    </source>
</evidence>
<dbReference type="CDD" id="cd00086">
    <property type="entry name" value="homeodomain"/>
    <property type="match status" value="1"/>
</dbReference>
<feature type="domain" description="Homeobox" evidence="8">
    <location>
        <begin position="277"/>
        <end position="340"/>
    </location>
</feature>
<evidence type="ECO:0000256" key="1">
    <source>
        <dbReference type="ARBA" id="ARBA00004123"/>
    </source>
</evidence>
<dbReference type="Gene3D" id="1.10.10.60">
    <property type="entry name" value="Homeodomain-like"/>
    <property type="match status" value="1"/>
</dbReference>
<dbReference type="Pfam" id="PF03790">
    <property type="entry name" value="KNOX1"/>
    <property type="match status" value="1"/>
</dbReference>
<dbReference type="Pfam" id="PF03789">
    <property type="entry name" value="ELK"/>
    <property type="match status" value="1"/>
</dbReference>
<feature type="region of interest" description="Disordered" evidence="7">
    <location>
        <begin position="227"/>
        <end position="254"/>
    </location>
</feature>
<feature type="DNA-binding region" description="Homeobox; TALE-type" evidence="5">
    <location>
        <begin position="278"/>
        <end position="341"/>
    </location>
</feature>
<evidence type="ECO:0000259" key="9">
    <source>
        <dbReference type="PROSITE" id="PS51213"/>
    </source>
</evidence>
<sequence length="359" mass="40586">MEDGLYGLQFGGCYVGDEELHSTRVHHPSPPPPPPPLLEADGGYEVNNHSHHFLPHHHYEGFPLSTAVASFDLPSSCQWMQTGNSTVISDAASRMAVQVEEEESVSLAAARAKIAAHPLYPKLVQAYIDCQKVGAPPEVADILEKIRRESEASDKTGTFCLGADPELDEFMEAYCDTLMRFKSDLSRPFEEATSFLKKVETQLNTLCKGSFPTTHISDEQRYYCTGNTSDDDDDDLSGGDGEIEATECSHRSSEEREMMDKLMRKYSGYIGALKHEFSKKKKRGKLPKEARDTLLEWWNLHYKWPYPTEVDKAALAESTGLDQKQINNWFINQRKRHWKPSDSMHLSLMESLYGPFFPV</sequence>
<keyword evidence="3 5" id="KW-0371">Homeobox</keyword>
<evidence type="ECO:0000256" key="6">
    <source>
        <dbReference type="PROSITE-ProRule" id="PRU00559"/>
    </source>
</evidence>
<dbReference type="PANTHER" id="PTHR11850">
    <property type="entry name" value="HOMEOBOX PROTEIN TRANSCRIPTION FACTORS"/>
    <property type="match status" value="1"/>
</dbReference>
<dbReference type="InterPro" id="IPR005541">
    <property type="entry name" value="KNOX2"/>
</dbReference>
<dbReference type="GO" id="GO:0005634">
    <property type="term" value="C:nucleus"/>
    <property type="evidence" value="ECO:0007669"/>
    <property type="project" value="UniProtKB-SubCell"/>
</dbReference>
<dbReference type="SMART" id="SM01256">
    <property type="entry name" value="KNOX2"/>
    <property type="match status" value="1"/>
</dbReference>
<feature type="compositionally biased region" description="Acidic residues" evidence="7">
    <location>
        <begin position="229"/>
        <end position="245"/>
    </location>
</feature>
<dbReference type="InterPro" id="IPR005539">
    <property type="entry name" value="ELK_dom"/>
</dbReference>
<dbReference type="InterPro" id="IPR001356">
    <property type="entry name" value="HD"/>
</dbReference>
<dbReference type="PROSITE" id="PS51213">
    <property type="entry name" value="ELK"/>
    <property type="match status" value="1"/>
</dbReference>
<comment type="caution">
    <text evidence="10">The sequence shown here is derived from an EMBL/GenBank/DDBJ whole genome shotgun (WGS) entry which is preliminary data.</text>
</comment>
<evidence type="ECO:0000256" key="3">
    <source>
        <dbReference type="ARBA" id="ARBA00023155"/>
    </source>
</evidence>
<proteinExistence type="inferred from homology"/>
<dbReference type="SMART" id="SM00389">
    <property type="entry name" value="HOX"/>
    <property type="match status" value="1"/>
</dbReference>
<keyword evidence="2 5" id="KW-0238">DNA-binding</keyword>
<accession>A0AAN7K0P2</accession>
<dbReference type="InterPro" id="IPR009057">
    <property type="entry name" value="Homeodomain-like_sf"/>
</dbReference>
<organism evidence="10 11">
    <name type="scientific">Trapa incisa</name>
    <dbReference type="NCBI Taxonomy" id="236973"/>
    <lineage>
        <taxon>Eukaryota</taxon>
        <taxon>Viridiplantae</taxon>
        <taxon>Streptophyta</taxon>
        <taxon>Embryophyta</taxon>
        <taxon>Tracheophyta</taxon>
        <taxon>Spermatophyta</taxon>
        <taxon>Magnoliopsida</taxon>
        <taxon>eudicotyledons</taxon>
        <taxon>Gunneridae</taxon>
        <taxon>Pentapetalae</taxon>
        <taxon>rosids</taxon>
        <taxon>malvids</taxon>
        <taxon>Myrtales</taxon>
        <taxon>Lythraceae</taxon>
        <taxon>Trapa</taxon>
    </lineage>
</organism>
<dbReference type="GO" id="GO:0003677">
    <property type="term" value="F:DNA binding"/>
    <property type="evidence" value="ECO:0007669"/>
    <property type="project" value="UniProtKB-UniRule"/>
</dbReference>
<dbReference type="PROSITE" id="PS50071">
    <property type="entry name" value="HOMEOBOX_2"/>
    <property type="match status" value="1"/>
</dbReference>
<keyword evidence="11" id="KW-1185">Reference proteome</keyword>
<evidence type="ECO:0000256" key="5">
    <source>
        <dbReference type="PROSITE-ProRule" id="PRU00108"/>
    </source>
</evidence>
<keyword evidence="4 5" id="KW-0539">Nucleus</keyword>
<dbReference type="PROSITE" id="PS00027">
    <property type="entry name" value="HOMEOBOX_1"/>
    <property type="match status" value="1"/>
</dbReference>
<reference evidence="10 11" key="1">
    <citation type="journal article" date="2023" name="Hortic Res">
        <title>Pangenome of water caltrop reveals structural variations and asymmetric subgenome divergence after allopolyploidization.</title>
        <authorList>
            <person name="Zhang X."/>
            <person name="Chen Y."/>
            <person name="Wang L."/>
            <person name="Yuan Y."/>
            <person name="Fang M."/>
            <person name="Shi L."/>
            <person name="Lu R."/>
            <person name="Comes H.P."/>
            <person name="Ma Y."/>
            <person name="Chen Y."/>
            <person name="Huang G."/>
            <person name="Zhou Y."/>
            <person name="Zheng Z."/>
            <person name="Qiu Y."/>
        </authorList>
    </citation>
    <scope>NUCLEOTIDE SEQUENCE [LARGE SCALE GENOMIC DNA]</scope>
    <source>
        <tissue evidence="10">Roots</tissue>
    </source>
</reference>
<evidence type="ECO:0000259" key="8">
    <source>
        <dbReference type="PROSITE" id="PS50071"/>
    </source>
</evidence>
<dbReference type="InterPro" id="IPR050224">
    <property type="entry name" value="TALE_homeobox"/>
</dbReference>
<dbReference type="Proteomes" id="UP001345219">
    <property type="component" value="Chromosome 6"/>
</dbReference>
<dbReference type="SUPFAM" id="SSF46689">
    <property type="entry name" value="Homeodomain-like"/>
    <property type="match status" value="1"/>
</dbReference>
<protein>
    <submittedName>
        <fullName evidence="10">Uncharacterized protein</fullName>
    </submittedName>
</protein>
<dbReference type="InterPro" id="IPR008422">
    <property type="entry name" value="KN_HD"/>
</dbReference>
<comment type="subcellular location">
    <subcellularLocation>
        <location evidence="1 5">Nucleus</location>
    </subcellularLocation>
</comment>
<dbReference type="GO" id="GO:0000981">
    <property type="term" value="F:DNA-binding transcription factor activity, RNA polymerase II-specific"/>
    <property type="evidence" value="ECO:0007669"/>
    <property type="project" value="InterPro"/>
</dbReference>
<dbReference type="AlphaFoldDB" id="A0AAN7K0P2"/>
<dbReference type="Pfam" id="PF03791">
    <property type="entry name" value="KNOX2"/>
    <property type="match status" value="1"/>
</dbReference>
<name>A0AAN7K0P2_9MYRT</name>
<dbReference type="SMART" id="SM01188">
    <property type="entry name" value="ELK"/>
    <property type="match status" value="1"/>
</dbReference>
<dbReference type="InterPro" id="IPR017970">
    <property type="entry name" value="Homeobox_CS"/>
</dbReference>
<dbReference type="Pfam" id="PF05920">
    <property type="entry name" value="Homeobox_KN"/>
    <property type="match status" value="1"/>
</dbReference>
<comment type="similarity">
    <text evidence="6">Belongs to the TALE/KNOX homeobox family.</text>
</comment>
<gene>
    <name evidence="10" type="ORF">SAY87_006404</name>
</gene>
<feature type="domain" description="ELK" evidence="9">
    <location>
        <begin position="257"/>
        <end position="277"/>
    </location>
</feature>
<dbReference type="InterPro" id="IPR005540">
    <property type="entry name" value="KNOX1"/>
</dbReference>
<dbReference type="SMART" id="SM01255">
    <property type="entry name" value="KNOX1"/>
    <property type="match status" value="1"/>
</dbReference>
<evidence type="ECO:0000313" key="11">
    <source>
        <dbReference type="Proteomes" id="UP001345219"/>
    </source>
</evidence>
<evidence type="ECO:0000313" key="10">
    <source>
        <dbReference type="EMBL" id="KAK4756277.1"/>
    </source>
</evidence>